<dbReference type="EMBL" id="JACVEW010000005">
    <property type="protein sequence ID" value="MBP0047975.1"/>
    <property type="molecule type" value="Genomic_DNA"/>
</dbReference>
<proteinExistence type="predicted"/>
<keyword evidence="3" id="KW-1185">Reference proteome</keyword>
<organism evidence="2 3">
    <name type="scientific">Marinobacterium alkalitolerans</name>
    <dbReference type="NCBI Taxonomy" id="1542925"/>
    <lineage>
        <taxon>Bacteria</taxon>
        <taxon>Pseudomonadati</taxon>
        <taxon>Pseudomonadota</taxon>
        <taxon>Gammaproteobacteria</taxon>
        <taxon>Oceanospirillales</taxon>
        <taxon>Oceanospirillaceae</taxon>
        <taxon>Marinobacterium</taxon>
    </lineage>
</organism>
<gene>
    <name evidence="2" type="ORF">H9C73_04455</name>
</gene>
<protein>
    <submittedName>
        <fullName evidence="2">Uncharacterized protein</fullName>
    </submittedName>
</protein>
<evidence type="ECO:0000313" key="2">
    <source>
        <dbReference type="EMBL" id="MBP0047975.1"/>
    </source>
</evidence>
<sequence>MSEQNDWNGRERRKGHDRRQAADRREDIRFEPGKSDRRQSRGRRKEDQDPWHKSLND</sequence>
<name>A0ABS3Z8F0_9GAMM</name>
<feature type="region of interest" description="Disordered" evidence="1">
    <location>
        <begin position="1"/>
        <end position="57"/>
    </location>
</feature>
<dbReference type="Proteomes" id="UP000810171">
    <property type="component" value="Unassembled WGS sequence"/>
</dbReference>
<feature type="compositionally biased region" description="Basic and acidic residues" evidence="1">
    <location>
        <begin position="18"/>
        <end position="57"/>
    </location>
</feature>
<dbReference type="RefSeq" id="WP_209286597.1">
    <property type="nucleotide sequence ID" value="NZ_JACVEW010000005.1"/>
</dbReference>
<accession>A0ABS3Z8F0</accession>
<comment type="caution">
    <text evidence="2">The sequence shown here is derived from an EMBL/GenBank/DDBJ whole genome shotgun (WGS) entry which is preliminary data.</text>
</comment>
<evidence type="ECO:0000313" key="3">
    <source>
        <dbReference type="Proteomes" id="UP000810171"/>
    </source>
</evidence>
<evidence type="ECO:0000256" key="1">
    <source>
        <dbReference type="SAM" id="MobiDB-lite"/>
    </source>
</evidence>
<reference evidence="2 3" key="1">
    <citation type="submission" date="2020-09" db="EMBL/GenBank/DDBJ databases">
        <authorList>
            <person name="Tanuku N.R.S."/>
        </authorList>
    </citation>
    <scope>NUCLEOTIDE SEQUENCE [LARGE SCALE GENOMIC DNA]</scope>
    <source>
        <strain evidence="2 3">AK62</strain>
    </source>
</reference>